<protein>
    <submittedName>
        <fullName evidence="1">Uncharacterized protein</fullName>
    </submittedName>
</protein>
<reference evidence="1 2" key="1">
    <citation type="submission" date="2018-05" db="EMBL/GenBank/DDBJ databases">
        <title>Genomic Encyclopedia of Archaeal and Bacterial Type Strains, Phase II (KMG-II): from individual species to whole genera.</title>
        <authorList>
            <person name="Goeker M."/>
        </authorList>
    </citation>
    <scope>NUCLEOTIDE SEQUENCE [LARGE SCALE GENOMIC DNA]</scope>
    <source>
        <strain evidence="1 2">DSM 23514</strain>
    </source>
</reference>
<gene>
    <name evidence="1" type="ORF">LX92_04038</name>
</gene>
<name>A0A316DSG1_9FLAO</name>
<dbReference type="EMBL" id="QGGQ01000013">
    <property type="protein sequence ID" value="PWK21237.1"/>
    <property type="molecule type" value="Genomic_DNA"/>
</dbReference>
<organism evidence="1 2">
    <name type="scientific">Maribacter polysiphoniae</name>
    <dbReference type="NCBI Taxonomy" id="429344"/>
    <lineage>
        <taxon>Bacteria</taxon>
        <taxon>Pseudomonadati</taxon>
        <taxon>Bacteroidota</taxon>
        <taxon>Flavobacteriia</taxon>
        <taxon>Flavobacteriales</taxon>
        <taxon>Flavobacteriaceae</taxon>
        <taxon>Maribacter</taxon>
    </lineage>
</organism>
<comment type="caution">
    <text evidence="1">The sequence shown here is derived from an EMBL/GenBank/DDBJ whole genome shotgun (WGS) entry which is preliminary data.</text>
</comment>
<evidence type="ECO:0000313" key="2">
    <source>
        <dbReference type="Proteomes" id="UP000245667"/>
    </source>
</evidence>
<accession>A0A316DSG1</accession>
<dbReference type="Proteomes" id="UP000245667">
    <property type="component" value="Unassembled WGS sequence"/>
</dbReference>
<dbReference type="AlphaFoldDB" id="A0A316DSG1"/>
<sequence>MSLSIIADRDRDRNFRYAGKKGLSGKTVRPFQVERTRTKEQFPQAFESGVGPRFSLSPYQGVIWEEVNFNEGLEN</sequence>
<proteinExistence type="predicted"/>
<evidence type="ECO:0000313" key="1">
    <source>
        <dbReference type="EMBL" id="PWK21237.1"/>
    </source>
</evidence>